<evidence type="ECO:0000313" key="6">
    <source>
        <dbReference type="Proteomes" id="UP000232062"/>
    </source>
</evidence>
<sequence length="164" mass="18479">MTDHVDFVIEQWASAMPELDASSMAVFGRMLRIMKQLTTARAEALAPFNFRDGEFDVLATLRRAGEPYCLSPTQLYQSLLITSGAMTNRLNRLEAVGSIRRVADPDDKRSMRVALTEVGREKIEQALQVHTETQRQLLSPLTSDQQQQLQALLSQLMQATEAQR</sequence>
<dbReference type="GO" id="GO:0003677">
    <property type="term" value="F:DNA binding"/>
    <property type="evidence" value="ECO:0007669"/>
    <property type="project" value="UniProtKB-KW"/>
</dbReference>
<keyword evidence="1" id="KW-0805">Transcription regulation</keyword>
<dbReference type="STRING" id="1076549.HA45_04795"/>
<dbReference type="Gene3D" id="1.10.10.10">
    <property type="entry name" value="Winged helix-like DNA-binding domain superfamily/Winged helix DNA-binding domain"/>
    <property type="match status" value="1"/>
</dbReference>
<evidence type="ECO:0000256" key="1">
    <source>
        <dbReference type="ARBA" id="ARBA00023015"/>
    </source>
</evidence>
<dbReference type="SMART" id="SM00347">
    <property type="entry name" value="HTH_MARR"/>
    <property type="match status" value="1"/>
</dbReference>
<keyword evidence="3" id="KW-0804">Transcription</keyword>
<dbReference type="PROSITE" id="PS50995">
    <property type="entry name" value="HTH_MARR_2"/>
    <property type="match status" value="1"/>
</dbReference>
<keyword evidence="2" id="KW-0238">DNA-binding</keyword>
<dbReference type="PANTHER" id="PTHR42756">
    <property type="entry name" value="TRANSCRIPTIONAL REGULATOR, MARR"/>
    <property type="match status" value="1"/>
</dbReference>
<protein>
    <submittedName>
        <fullName evidence="5">MarR family transcriptional regulator</fullName>
    </submittedName>
</protein>
<dbReference type="RefSeq" id="WP_100704001.1">
    <property type="nucleotide sequence ID" value="NZ_MLFP01000003.1"/>
</dbReference>
<proteinExistence type="predicted"/>
<evidence type="ECO:0000259" key="4">
    <source>
        <dbReference type="PROSITE" id="PS50995"/>
    </source>
</evidence>
<accession>A0A2M9W667</accession>
<dbReference type="EMBL" id="PIQI01000029">
    <property type="protein sequence ID" value="PJZ03040.1"/>
    <property type="molecule type" value="Genomic_DNA"/>
</dbReference>
<dbReference type="InterPro" id="IPR036388">
    <property type="entry name" value="WH-like_DNA-bd_sf"/>
</dbReference>
<dbReference type="InterPro" id="IPR036390">
    <property type="entry name" value="WH_DNA-bd_sf"/>
</dbReference>
<dbReference type="InterPro" id="IPR000835">
    <property type="entry name" value="HTH_MarR-typ"/>
</dbReference>
<dbReference type="PANTHER" id="PTHR42756:SF1">
    <property type="entry name" value="TRANSCRIPTIONAL REPRESSOR OF EMRAB OPERON"/>
    <property type="match status" value="1"/>
</dbReference>
<dbReference type="PRINTS" id="PR00598">
    <property type="entry name" value="HTHMARR"/>
</dbReference>
<dbReference type="AlphaFoldDB" id="A0A2M9W667"/>
<keyword evidence="6" id="KW-1185">Reference proteome</keyword>
<reference evidence="5 6" key="1">
    <citation type="submission" date="2017-11" db="EMBL/GenBank/DDBJ databases">
        <title>The genome sequence of Pantoea rodasii DSM 26611.</title>
        <authorList>
            <person name="Gao J."/>
            <person name="Mao X."/>
            <person name="Sun J."/>
        </authorList>
    </citation>
    <scope>NUCLEOTIDE SEQUENCE [LARGE SCALE GENOMIC DNA]</scope>
    <source>
        <strain evidence="5 6">DSM 26611</strain>
    </source>
</reference>
<dbReference type="Proteomes" id="UP000232062">
    <property type="component" value="Unassembled WGS sequence"/>
</dbReference>
<evidence type="ECO:0000313" key="5">
    <source>
        <dbReference type="EMBL" id="PJZ03040.1"/>
    </source>
</evidence>
<dbReference type="Pfam" id="PF12802">
    <property type="entry name" value="MarR_2"/>
    <property type="match status" value="1"/>
</dbReference>
<dbReference type="GO" id="GO:0003700">
    <property type="term" value="F:DNA-binding transcription factor activity"/>
    <property type="evidence" value="ECO:0007669"/>
    <property type="project" value="InterPro"/>
</dbReference>
<evidence type="ECO:0000256" key="2">
    <source>
        <dbReference type="ARBA" id="ARBA00023125"/>
    </source>
</evidence>
<dbReference type="OrthoDB" id="32523at2"/>
<gene>
    <name evidence="5" type="ORF">PRCB_23490</name>
</gene>
<organism evidence="5 6">
    <name type="scientific">Pantoea rodasii</name>
    <dbReference type="NCBI Taxonomy" id="1076549"/>
    <lineage>
        <taxon>Bacteria</taxon>
        <taxon>Pseudomonadati</taxon>
        <taxon>Pseudomonadota</taxon>
        <taxon>Gammaproteobacteria</taxon>
        <taxon>Enterobacterales</taxon>
        <taxon>Erwiniaceae</taxon>
        <taxon>Pantoea</taxon>
    </lineage>
</organism>
<name>A0A2M9W667_9GAMM</name>
<feature type="domain" description="HTH marR-type" evidence="4">
    <location>
        <begin position="23"/>
        <end position="158"/>
    </location>
</feature>
<dbReference type="SUPFAM" id="SSF46785">
    <property type="entry name" value="Winged helix' DNA-binding domain"/>
    <property type="match status" value="1"/>
</dbReference>
<evidence type="ECO:0000256" key="3">
    <source>
        <dbReference type="ARBA" id="ARBA00023163"/>
    </source>
</evidence>
<comment type="caution">
    <text evidence="5">The sequence shown here is derived from an EMBL/GenBank/DDBJ whole genome shotgun (WGS) entry which is preliminary data.</text>
</comment>